<dbReference type="Proteomes" id="UP000298225">
    <property type="component" value="Unassembled WGS sequence"/>
</dbReference>
<dbReference type="EMBL" id="SPQU01000047">
    <property type="protein sequence ID" value="TFV29546.1"/>
    <property type="molecule type" value="Genomic_DNA"/>
</dbReference>
<evidence type="ECO:0000313" key="4">
    <source>
        <dbReference type="Proteomes" id="UP000298225"/>
    </source>
</evidence>
<evidence type="ECO:0000313" key="3">
    <source>
        <dbReference type="Proteomes" id="UP000297700"/>
    </source>
</evidence>
<proteinExistence type="predicted"/>
<protein>
    <submittedName>
        <fullName evidence="2">Uncharacterized protein</fullName>
    </submittedName>
</protein>
<dbReference type="OrthoDB" id="9814072at2"/>
<gene>
    <name evidence="2" type="ORF">E4K64_37425</name>
    <name evidence="1" type="ORF">E4K66_37305</name>
</gene>
<sequence>MRVILSPIFAIHAIAASSASCHRSPIWTPLPVDAAYTGALAATGVRISMDGRGRWMDNVFIERSCRLS</sequence>
<accession>A0A4Y9KPC3</accession>
<keyword evidence="4" id="KW-1185">Reference proteome</keyword>
<reference evidence="2 3" key="2">
    <citation type="submission" date="2019-03" db="EMBL/GenBank/DDBJ databases">
        <title>Bradyrhizobium strains diversity.</title>
        <authorList>
            <person name="Urquiaga M.C.O."/>
            <person name="Hungria M."/>
            <person name="Delamuta J.R.M."/>
            <person name="Klepa M.S."/>
        </authorList>
    </citation>
    <scope>NUCLEOTIDE SEQUENCE [LARGE SCALE GENOMIC DNA]</scope>
    <source>
        <strain evidence="2 3">CNPSo 3426</strain>
    </source>
</reference>
<dbReference type="EMBL" id="SPQS01000047">
    <property type="protein sequence ID" value="TFV68073.1"/>
    <property type="molecule type" value="Genomic_DNA"/>
</dbReference>
<evidence type="ECO:0000313" key="2">
    <source>
        <dbReference type="EMBL" id="TFV68073.1"/>
    </source>
</evidence>
<organism evidence="2 3">
    <name type="scientific">Bradyrhizobium frederickii</name>
    <dbReference type="NCBI Taxonomy" id="2560054"/>
    <lineage>
        <taxon>Bacteria</taxon>
        <taxon>Pseudomonadati</taxon>
        <taxon>Pseudomonadota</taxon>
        <taxon>Alphaproteobacteria</taxon>
        <taxon>Hyphomicrobiales</taxon>
        <taxon>Nitrobacteraceae</taxon>
        <taxon>Bradyrhizobium</taxon>
    </lineage>
</organism>
<dbReference type="AlphaFoldDB" id="A0A4Y9NMM9"/>
<comment type="caution">
    <text evidence="2">The sequence shown here is derived from an EMBL/GenBank/DDBJ whole genome shotgun (WGS) entry which is preliminary data.</text>
</comment>
<reference evidence="1 4" key="1">
    <citation type="submission" date="2019-03" db="EMBL/GenBank/DDBJ databases">
        <title>Bradyrhizobium strains diversity isolated from Chamaecrista fasciculata.</title>
        <authorList>
            <person name="Urquiaga M.C.O."/>
            <person name="Hungria M."/>
            <person name="Delamuta J.R.M."/>
        </authorList>
    </citation>
    <scope>NUCLEOTIDE SEQUENCE [LARGE SCALE GENOMIC DNA]</scope>
    <source>
        <strain evidence="1 4">CNPSo 3424</strain>
    </source>
</reference>
<accession>A0A4Y9NMM9</accession>
<evidence type="ECO:0000313" key="1">
    <source>
        <dbReference type="EMBL" id="TFV29546.1"/>
    </source>
</evidence>
<dbReference type="Proteomes" id="UP000297700">
    <property type="component" value="Unassembled WGS sequence"/>
</dbReference>
<dbReference type="PROSITE" id="PS51257">
    <property type="entry name" value="PROKAR_LIPOPROTEIN"/>
    <property type="match status" value="1"/>
</dbReference>
<name>A0A4Y9NMM9_9BRAD</name>